<gene>
    <name evidence="2" type="ORF">COY96_02545</name>
</gene>
<dbReference type="Proteomes" id="UP000230363">
    <property type="component" value="Unassembled WGS sequence"/>
</dbReference>
<name>A0A2M7Q795_9BACT</name>
<dbReference type="InterPro" id="IPR013216">
    <property type="entry name" value="Methyltransf_11"/>
</dbReference>
<evidence type="ECO:0000313" key="3">
    <source>
        <dbReference type="Proteomes" id="UP000230363"/>
    </source>
</evidence>
<dbReference type="CDD" id="cd02440">
    <property type="entry name" value="AdoMet_MTases"/>
    <property type="match status" value="1"/>
</dbReference>
<accession>A0A2M7Q795</accession>
<reference evidence="3" key="1">
    <citation type="submission" date="2017-09" db="EMBL/GenBank/DDBJ databases">
        <title>Depth-based differentiation of microbial function through sediment-hosted aquifers and enrichment of novel symbionts in the deep terrestrial subsurface.</title>
        <authorList>
            <person name="Probst A.J."/>
            <person name="Ladd B."/>
            <person name="Jarett J.K."/>
            <person name="Geller-Mcgrath D.E."/>
            <person name="Sieber C.M.K."/>
            <person name="Emerson J.B."/>
            <person name="Anantharaman K."/>
            <person name="Thomas B.C."/>
            <person name="Malmstrom R."/>
            <person name="Stieglmeier M."/>
            <person name="Klingl A."/>
            <person name="Woyke T."/>
            <person name="Ryan C.M."/>
            <person name="Banfield J.F."/>
        </authorList>
    </citation>
    <scope>NUCLEOTIDE SEQUENCE [LARGE SCALE GENOMIC DNA]</scope>
</reference>
<protein>
    <recommendedName>
        <fullName evidence="1">Methyltransferase type 11 domain-containing protein</fullName>
    </recommendedName>
</protein>
<dbReference type="GO" id="GO:0008757">
    <property type="term" value="F:S-adenosylmethionine-dependent methyltransferase activity"/>
    <property type="evidence" value="ECO:0007669"/>
    <property type="project" value="InterPro"/>
</dbReference>
<proteinExistence type="predicted"/>
<evidence type="ECO:0000313" key="2">
    <source>
        <dbReference type="EMBL" id="PIY59307.1"/>
    </source>
</evidence>
<sequence length="239" mass="28096">MQDIEYQKMYQLEANHWWFVSKRKFIKTVLKEKKFSKILDIGCGTGKNIEMLSRYGQAWGLDNSKIALSFCRQRGLTNLKLGLAEKLPFKSNNFDLVTIFDVLYHQGIKNDLEVLKEIHRVLRSDGQLIITDCSYQWLYGPHDKVMQARQRYSRRELITKVKQVGFSVQKASYIFMFTFPIFLINRLINKYLHFNNQSDVKPFPRLINNLFIKLTLVESKLLKYINLPFGSSIIISAIK</sequence>
<dbReference type="PANTHER" id="PTHR43464:SF94">
    <property type="entry name" value="MALONYL-[ACYL-CARRIER PROTEIN] O-METHYLTRANSFERASE"/>
    <property type="match status" value="1"/>
</dbReference>
<dbReference type="PANTHER" id="PTHR43464">
    <property type="entry name" value="METHYLTRANSFERASE"/>
    <property type="match status" value="1"/>
</dbReference>
<comment type="caution">
    <text evidence="2">The sequence shown here is derived from an EMBL/GenBank/DDBJ whole genome shotgun (WGS) entry which is preliminary data.</text>
</comment>
<feature type="domain" description="Methyltransferase type 11" evidence="1">
    <location>
        <begin position="39"/>
        <end position="130"/>
    </location>
</feature>
<organism evidence="2 3">
    <name type="scientific">Candidatus Wolfebacteria bacterium CG_4_10_14_0_8_um_filter_37_11</name>
    <dbReference type="NCBI Taxonomy" id="1975062"/>
    <lineage>
        <taxon>Bacteria</taxon>
        <taxon>Candidatus Wolfeibacteriota</taxon>
    </lineage>
</organism>
<dbReference type="SUPFAM" id="SSF53335">
    <property type="entry name" value="S-adenosyl-L-methionine-dependent methyltransferases"/>
    <property type="match status" value="1"/>
</dbReference>
<evidence type="ECO:0000259" key="1">
    <source>
        <dbReference type="Pfam" id="PF08241"/>
    </source>
</evidence>
<dbReference type="Pfam" id="PF08241">
    <property type="entry name" value="Methyltransf_11"/>
    <property type="match status" value="1"/>
</dbReference>
<dbReference type="AlphaFoldDB" id="A0A2M7Q795"/>
<dbReference type="InterPro" id="IPR029063">
    <property type="entry name" value="SAM-dependent_MTases_sf"/>
</dbReference>
<dbReference type="EMBL" id="PFKZ01000093">
    <property type="protein sequence ID" value="PIY59307.1"/>
    <property type="molecule type" value="Genomic_DNA"/>
</dbReference>
<dbReference type="Gene3D" id="3.40.50.150">
    <property type="entry name" value="Vaccinia Virus protein VP39"/>
    <property type="match status" value="1"/>
</dbReference>